<dbReference type="InterPro" id="IPR013087">
    <property type="entry name" value="Znf_C2H2_type"/>
</dbReference>
<keyword evidence="3 6" id="KW-0863">Zinc-finger</keyword>
<accession>A0A6A3TQA7</accession>
<dbReference type="Proteomes" id="UP000440367">
    <property type="component" value="Unassembled WGS sequence"/>
</dbReference>
<evidence type="ECO:0000256" key="1">
    <source>
        <dbReference type="ARBA" id="ARBA00022723"/>
    </source>
</evidence>
<evidence type="ECO:0000313" key="25">
    <source>
        <dbReference type="Proteomes" id="UP000486351"/>
    </source>
</evidence>
<evidence type="ECO:0000256" key="2">
    <source>
        <dbReference type="ARBA" id="ARBA00022737"/>
    </source>
</evidence>
<keyword evidence="2" id="KW-0677">Repeat</keyword>
<dbReference type="GO" id="GO:0000978">
    <property type="term" value="F:RNA polymerase II cis-regulatory region sequence-specific DNA binding"/>
    <property type="evidence" value="ECO:0007669"/>
    <property type="project" value="TreeGrafter"/>
</dbReference>
<evidence type="ECO:0000313" key="22">
    <source>
        <dbReference type="Proteomes" id="UP000440732"/>
    </source>
</evidence>
<sequence length="425" mass="47334">MLIMHLDEHESPSASASTALPALLKREDPRAFAWQQQPPEQPEPKKKKSASKGVFVCTEVHCGKQFPRSFALRRHMRIHTGTKPYACDFEGCTQRFNTSGNLSRHKRIHSGERPYPCIFASCGKRFNTSTKLKRHMRIHFPDGLNVFRCVDQQGCSWSCDNYKEFAQHQKLHHNVLVGAQQQADHGYVQHQDDHQQHAAVAAVQLSADKDNDYFSTADATREYSTENHVPYGNHHVSAPTGSFLYTSSFDKPKSSSAKFDTKFGSKLMGPSPFFGASDLSSSLPTMLPKDQGKKTPDLDHLYGSDQRRMKPNASAFPSAQYASSSAGSSFSLSSDSAFSRSSYASSNSHFAPLRPEEKRGDGGYEQQTQQHQMLLPPSHHVLRPPPQSEDGKYGGFAVPPPMNPAAPEFTGEELNVVLQLMNENY</sequence>
<dbReference type="FunFam" id="3.30.160.60:FF:000125">
    <property type="entry name" value="Putative zinc finger protein 143"/>
    <property type="match status" value="1"/>
</dbReference>
<dbReference type="Gene3D" id="3.30.160.60">
    <property type="entry name" value="Classic Zinc Finger"/>
    <property type="match status" value="3"/>
</dbReference>
<dbReference type="PROSITE" id="PS50157">
    <property type="entry name" value="ZINC_FINGER_C2H2_2"/>
    <property type="match status" value="3"/>
</dbReference>
<dbReference type="GO" id="GO:0031519">
    <property type="term" value="C:PcG protein complex"/>
    <property type="evidence" value="ECO:0007669"/>
    <property type="project" value="TreeGrafter"/>
</dbReference>
<dbReference type="PANTHER" id="PTHR14003:SF23">
    <property type="entry name" value="ZINC FINGER PROTEIN 143"/>
    <property type="match status" value="1"/>
</dbReference>
<evidence type="ECO:0000259" key="8">
    <source>
        <dbReference type="PROSITE" id="PS50157"/>
    </source>
</evidence>
<dbReference type="GO" id="GO:0000981">
    <property type="term" value="F:DNA-binding transcription factor activity, RNA polymerase II-specific"/>
    <property type="evidence" value="ECO:0007669"/>
    <property type="project" value="TreeGrafter"/>
</dbReference>
<evidence type="ECO:0000256" key="4">
    <source>
        <dbReference type="ARBA" id="ARBA00022833"/>
    </source>
</evidence>
<evidence type="ECO:0000313" key="9">
    <source>
        <dbReference type="EMBL" id="KAE8936935.1"/>
    </source>
</evidence>
<evidence type="ECO:0000313" key="14">
    <source>
        <dbReference type="EMBL" id="KAE9218541.1"/>
    </source>
</evidence>
<feature type="region of interest" description="Disordered" evidence="7">
    <location>
        <begin position="343"/>
        <end position="369"/>
    </location>
</feature>
<dbReference type="EMBL" id="QXFZ01000462">
    <property type="protein sequence ID" value="KAE9115478.1"/>
    <property type="molecule type" value="Genomic_DNA"/>
</dbReference>
<dbReference type="SUPFAM" id="SSF57667">
    <property type="entry name" value="beta-beta-alpha zinc fingers"/>
    <property type="match status" value="2"/>
</dbReference>
<reference evidence="18 19" key="1">
    <citation type="submission" date="2018-08" db="EMBL/GenBank/DDBJ databases">
        <title>Genomic investigation of the strawberry pathogen Phytophthora fragariae indicates pathogenicity is determined by transcriptional variation in three key races.</title>
        <authorList>
            <person name="Adams T.M."/>
            <person name="Armitage A.D."/>
            <person name="Sobczyk M.K."/>
            <person name="Bates H.J."/>
            <person name="Dunwell J.M."/>
            <person name="Nellist C.F."/>
            <person name="Harrison R.J."/>
        </authorList>
    </citation>
    <scope>NUCLEOTIDE SEQUENCE [LARGE SCALE GENOMIC DNA]</scope>
    <source>
        <strain evidence="16 20">A4</strain>
        <strain evidence="15 21">BC-1</strain>
        <strain evidence="14 24">BC-23</strain>
        <strain evidence="13 19">NOV-27</strain>
        <strain evidence="12 22">NOV-5</strain>
        <strain evidence="11 23">NOV-71</strain>
        <strain evidence="17 25">NOV-77</strain>
        <strain evidence="9 18">NOV-9</strain>
        <strain evidence="10 26">ONT-3</strain>
    </source>
</reference>
<keyword evidence="19" id="KW-1185">Reference proteome</keyword>
<evidence type="ECO:0000313" key="19">
    <source>
        <dbReference type="Proteomes" id="UP000433483"/>
    </source>
</evidence>
<feature type="region of interest" description="Disordered" evidence="7">
    <location>
        <begin position="282"/>
        <end position="311"/>
    </location>
</feature>
<dbReference type="Proteomes" id="UP000429523">
    <property type="component" value="Unassembled WGS sequence"/>
</dbReference>
<dbReference type="Proteomes" id="UP000433483">
    <property type="component" value="Unassembled WGS sequence"/>
</dbReference>
<keyword evidence="5" id="KW-0539">Nucleus</keyword>
<feature type="domain" description="C2H2-type" evidence="8">
    <location>
        <begin position="115"/>
        <end position="139"/>
    </location>
</feature>
<evidence type="ECO:0000313" key="21">
    <source>
        <dbReference type="Proteomes" id="UP000440367"/>
    </source>
</evidence>
<evidence type="ECO:0000313" key="10">
    <source>
        <dbReference type="EMBL" id="KAE9101600.1"/>
    </source>
</evidence>
<evidence type="ECO:0000256" key="7">
    <source>
        <dbReference type="SAM" id="MobiDB-lite"/>
    </source>
</evidence>
<dbReference type="GO" id="GO:0008270">
    <property type="term" value="F:zinc ion binding"/>
    <property type="evidence" value="ECO:0007669"/>
    <property type="project" value="UniProtKB-KW"/>
</dbReference>
<evidence type="ECO:0000313" key="24">
    <source>
        <dbReference type="Proteomes" id="UP000476176"/>
    </source>
</evidence>
<evidence type="ECO:0000313" key="26">
    <source>
        <dbReference type="Proteomes" id="UP000488956"/>
    </source>
</evidence>
<evidence type="ECO:0000313" key="18">
    <source>
        <dbReference type="Proteomes" id="UP000429523"/>
    </source>
</evidence>
<evidence type="ECO:0000313" key="23">
    <source>
        <dbReference type="Proteomes" id="UP000441208"/>
    </source>
</evidence>
<dbReference type="GO" id="GO:0000785">
    <property type="term" value="C:chromatin"/>
    <property type="evidence" value="ECO:0007669"/>
    <property type="project" value="TreeGrafter"/>
</dbReference>
<dbReference type="Proteomes" id="UP000488956">
    <property type="component" value="Unassembled WGS sequence"/>
</dbReference>
<evidence type="ECO:0000256" key="5">
    <source>
        <dbReference type="ARBA" id="ARBA00023242"/>
    </source>
</evidence>
<dbReference type="EMBL" id="QXFX01000888">
    <property type="protein sequence ID" value="KAE9101600.1"/>
    <property type="molecule type" value="Genomic_DNA"/>
</dbReference>
<dbReference type="EMBL" id="QXGD01000849">
    <property type="protein sequence ID" value="KAE9222498.1"/>
    <property type="molecule type" value="Genomic_DNA"/>
</dbReference>
<feature type="compositionally biased region" description="Basic and acidic residues" evidence="7">
    <location>
        <begin position="1"/>
        <end position="11"/>
    </location>
</feature>
<evidence type="ECO:0000313" key="15">
    <source>
        <dbReference type="EMBL" id="KAE9222498.1"/>
    </source>
</evidence>
<dbReference type="OrthoDB" id="654211at2759"/>
<dbReference type="PANTHER" id="PTHR14003">
    <property type="entry name" value="TRANSCRIPTIONAL REPRESSOR PROTEIN YY"/>
    <property type="match status" value="1"/>
</dbReference>
<evidence type="ECO:0000313" key="16">
    <source>
        <dbReference type="EMBL" id="KAE9302131.1"/>
    </source>
</evidence>
<dbReference type="PROSITE" id="PS00028">
    <property type="entry name" value="ZINC_FINGER_C2H2_1"/>
    <property type="match status" value="3"/>
</dbReference>
<protein>
    <recommendedName>
        <fullName evidence="8">C2H2-type domain-containing protein</fullName>
    </recommendedName>
</protein>
<dbReference type="EMBL" id="QXGB01000671">
    <property type="protein sequence ID" value="KAE9207494.1"/>
    <property type="molecule type" value="Genomic_DNA"/>
</dbReference>
<name>A0A6A3TQA7_9STRA</name>
<feature type="region of interest" description="Disordered" evidence="7">
    <location>
        <begin position="1"/>
        <end position="49"/>
    </location>
</feature>
<feature type="domain" description="C2H2-type" evidence="8">
    <location>
        <begin position="55"/>
        <end position="84"/>
    </location>
</feature>
<dbReference type="EMBL" id="QXGC01000860">
    <property type="protein sequence ID" value="KAE9218541.1"/>
    <property type="molecule type" value="Genomic_DNA"/>
</dbReference>
<proteinExistence type="predicted"/>
<dbReference type="InterPro" id="IPR036236">
    <property type="entry name" value="Znf_C2H2_sf"/>
</dbReference>
<gene>
    <name evidence="16" type="ORF">PF001_g14136</name>
    <name evidence="15" type="ORF">PF002_g15249</name>
    <name evidence="14" type="ORF">PF004_g13834</name>
    <name evidence="13" type="ORF">PF005_g12587</name>
    <name evidence="12" type="ORF">PF006_g13626</name>
    <name evidence="11" type="ORF">PF007_g10014</name>
    <name evidence="17" type="ORF">PF008_g13876</name>
    <name evidence="9" type="ORF">PF009_g13151</name>
    <name evidence="10" type="ORF">PF010_g14397</name>
</gene>
<evidence type="ECO:0000313" key="17">
    <source>
        <dbReference type="EMBL" id="KAE9334612.1"/>
    </source>
</evidence>
<dbReference type="Pfam" id="PF00096">
    <property type="entry name" value="zf-C2H2"/>
    <property type="match status" value="3"/>
</dbReference>
<dbReference type="EMBL" id="QXGF01000676">
    <property type="protein sequence ID" value="KAE8936935.1"/>
    <property type="molecule type" value="Genomic_DNA"/>
</dbReference>
<evidence type="ECO:0000313" key="20">
    <source>
        <dbReference type="Proteomes" id="UP000437068"/>
    </source>
</evidence>
<dbReference type="EMBL" id="QXGA01000817">
    <property type="protein sequence ID" value="KAE9139965.1"/>
    <property type="molecule type" value="Genomic_DNA"/>
</dbReference>
<dbReference type="EMBL" id="QXFY01000838">
    <property type="protein sequence ID" value="KAE9334612.1"/>
    <property type="molecule type" value="Genomic_DNA"/>
</dbReference>
<feature type="compositionally biased region" description="Low complexity" evidence="7">
    <location>
        <begin position="12"/>
        <end position="23"/>
    </location>
</feature>
<evidence type="ECO:0000256" key="6">
    <source>
        <dbReference type="PROSITE-ProRule" id="PRU00042"/>
    </source>
</evidence>
<dbReference type="Proteomes" id="UP000441208">
    <property type="component" value="Unassembled WGS sequence"/>
</dbReference>
<dbReference type="Proteomes" id="UP000440732">
    <property type="component" value="Unassembled WGS sequence"/>
</dbReference>
<keyword evidence="1" id="KW-0479">Metal-binding</keyword>
<keyword evidence="4" id="KW-0862">Zinc</keyword>
<dbReference type="GO" id="GO:0005667">
    <property type="term" value="C:transcription regulator complex"/>
    <property type="evidence" value="ECO:0007669"/>
    <property type="project" value="TreeGrafter"/>
</dbReference>
<feature type="compositionally biased region" description="Basic and acidic residues" evidence="7">
    <location>
        <begin position="290"/>
        <end position="308"/>
    </location>
</feature>
<evidence type="ECO:0000313" key="13">
    <source>
        <dbReference type="EMBL" id="KAE9207494.1"/>
    </source>
</evidence>
<dbReference type="EMBL" id="QXGE01000866">
    <property type="protein sequence ID" value="KAE9302131.1"/>
    <property type="molecule type" value="Genomic_DNA"/>
</dbReference>
<dbReference type="FunFam" id="3.30.160.60:FF:000072">
    <property type="entry name" value="zinc finger protein 143 isoform X1"/>
    <property type="match status" value="2"/>
</dbReference>
<comment type="caution">
    <text evidence="12">The sequence shown here is derived from an EMBL/GenBank/DDBJ whole genome shotgun (WGS) entry which is preliminary data.</text>
</comment>
<dbReference type="Proteomes" id="UP000437068">
    <property type="component" value="Unassembled WGS sequence"/>
</dbReference>
<evidence type="ECO:0000313" key="12">
    <source>
        <dbReference type="EMBL" id="KAE9139965.1"/>
    </source>
</evidence>
<evidence type="ECO:0000313" key="11">
    <source>
        <dbReference type="EMBL" id="KAE9115478.1"/>
    </source>
</evidence>
<evidence type="ECO:0000256" key="3">
    <source>
        <dbReference type="ARBA" id="ARBA00022771"/>
    </source>
</evidence>
<feature type="domain" description="C2H2-type" evidence="8">
    <location>
        <begin position="85"/>
        <end position="114"/>
    </location>
</feature>
<organism evidence="12 22">
    <name type="scientific">Phytophthora fragariae</name>
    <dbReference type="NCBI Taxonomy" id="53985"/>
    <lineage>
        <taxon>Eukaryota</taxon>
        <taxon>Sar</taxon>
        <taxon>Stramenopiles</taxon>
        <taxon>Oomycota</taxon>
        <taxon>Peronosporomycetes</taxon>
        <taxon>Peronosporales</taxon>
        <taxon>Peronosporaceae</taxon>
        <taxon>Phytophthora</taxon>
    </lineage>
</organism>
<dbReference type="SMART" id="SM00355">
    <property type="entry name" value="ZnF_C2H2"/>
    <property type="match status" value="4"/>
</dbReference>
<dbReference type="Proteomes" id="UP000476176">
    <property type="component" value="Unassembled WGS sequence"/>
</dbReference>
<dbReference type="AlphaFoldDB" id="A0A6A3TQA7"/>
<dbReference type="Proteomes" id="UP000486351">
    <property type="component" value="Unassembled WGS sequence"/>
</dbReference>